<dbReference type="Proteomes" id="UP000683511">
    <property type="component" value="Chromosome"/>
</dbReference>
<keyword evidence="2" id="KW-0645">Protease</keyword>
<sequence>MEEYLQASEIIDWQHPLVWETAQKIASSYPNSEKIAQACFEWVRDEIHHSFDYQMNPVTCKASDVLQFKTGYCYAKSHLLAALLRANGIPAGFCYQRLSLYENGEPYSLHGFNAIYLPSIGWYRVDARGNKPGVNAQFIPPTEQLAFKIRFPEEAEFTNILPAPLPLVVEKLQNHLTWDEMLLNLPDISLNTINNYGLNV</sequence>
<dbReference type="SUPFAM" id="SSF54001">
    <property type="entry name" value="Cysteine proteinases"/>
    <property type="match status" value="1"/>
</dbReference>
<dbReference type="RefSeq" id="WP_190602764.1">
    <property type="nucleotide sequence ID" value="NZ_CP021056.1"/>
</dbReference>
<organism evidence="2 3">
    <name type="scientific">Richelia sinica FACHB-800</name>
    <dbReference type="NCBI Taxonomy" id="1357546"/>
    <lineage>
        <taxon>Bacteria</taxon>
        <taxon>Bacillati</taxon>
        <taxon>Cyanobacteriota</taxon>
        <taxon>Cyanophyceae</taxon>
        <taxon>Nostocales</taxon>
        <taxon>Nostocaceae</taxon>
        <taxon>Richelia</taxon>
    </lineage>
</organism>
<dbReference type="EMBL" id="CP021056">
    <property type="protein sequence ID" value="QXE22503.1"/>
    <property type="molecule type" value="Genomic_DNA"/>
</dbReference>
<evidence type="ECO:0000313" key="2">
    <source>
        <dbReference type="EMBL" id="QXE22503.1"/>
    </source>
</evidence>
<dbReference type="InterPro" id="IPR002931">
    <property type="entry name" value="Transglutaminase-like"/>
</dbReference>
<name>A0A975T5E4_9NOST</name>
<dbReference type="AlphaFoldDB" id="A0A975T5E4"/>
<dbReference type="Gene3D" id="3.10.620.30">
    <property type="match status" value="1"/>
</dbReference>
<proteinExistence type="predicted"/>
<feature type="domain" description="Transglutaminase-like" evidence="1">
    <location>
        <begin position="65"/>
        <end position="129"/>
    </location>
</feature>
<reference evidence="2" key="1">
    <citation type="submission" date="2017-04" db="EMBL/GenBank/DDBJ databases">
        <title>Genome deletions in a multicellular cyanobacterial endosymbiont for morphological adaptation in marine diatoms.</title>
        <authorList>
            <person name="Wang Y."/>
            <person name="Gao H."/>
            <person name="Li R."/>
            <person name="Xu X."/>
        </authorList>
    </citation>
    <scope>NUCLEOTIDE SEQUENCE</scope>
    <source>
        <strain evidence="2">FACHB 800</strain>
    </source>
</reference>
<dbReference type="PANTHER" id="PTHR33490">
    <property type="entry name" value="BLR5614 PROTEIN-RELATED"/>
    <property type="match status" value="1"/>
</dbReference>
<dbReference type="Pfam" id="PF01841">
    <property type="entry name" value="Transglut_core"/>
    <property type="match status" value="1"/>
</dbReference>
<accession>A0A975T5E4</accession>
<gene>
    <name evidence="2" type="ORF">B6N60_01186</name>
</gene>
<evidence type="ECO:0000259" key="1">
    <source>
        <dbReference type="SMART" id="SM00460"/>
    </source>
</evidence>
<protein>
    <submittedName>
        <fullName evidence="2">Transglutaminase-like enzyme, putative cysteine protease</fullName>
    </submittedName>
</protein>
<dbReference type="InterPro" id="IPR038765">
    <property type="entry name" value="Papain-like_cys_pep_sf"/>
</dbReference>
<evidence type="ECO:0000313" key="3">
    <source>
        <dbReference type="Proteomes" id="UP000683511"/>
    </source>
</evidence>
<dbReference type="SMART" id="SM00460">
    <property type="entry name" value="TGc"/>
    <property type="match status" value="1"/>
</dbReference>
<dbReference type="GO" id="GO:0008233">
    <property type="term" value="F:peptidase activity"/>
    <property type="evidence" value="ECO:0007669"/>
    <property type="project" value="UniProtKB-KW"/>
</dbReference>
<keyword evidence="2" id="KW-0378">Hydrolase</keyword>
<dbReference type="PANTHER" id="PTHR33490:SF3">
    <property type="entry name" value="CONSERVED INTEGRAL MEMBRANE PROTEIN"/>
    <property type="match status" value="1"/>
</dbReference>
<dbReference type="KEGG" id="rsin:B6N60_01186"/>
<keyword evidence="3" id="KW-1185">Reference proteome</keyword>
<dbReference type="GO" id="GO:0006508">
    <property type="term" value="P:proteolysis"/>
    <property type="evidence" value="ECO:0007669"/>
    <property type="project" value="UniProtKB-KW"/>
</dbReference>